<dbReference type="EMBL" id="JARAKH010000020">
    <property type="protein sequence ID" value="KAK8393549.1"/>
    <property type="molecule type" value="Genomic_DNA"/>
</dbReference>
<dbReference type="CDD" id="cd22851">
    <property type="entry name" value="SMN_N"/>
    <property type="match status" value="1"/>
</dbReference>
<evidence type="ECO:0000313" key="12">
    <source>
        <dbReference type="Proteomes" id="UP001487740"/>
    </source>
</evidence>
<evidence type="ECO:0000256" key="5">
    <source>
        <dbReference type="ARBA" id="ARBA00023187"/>
    </source>
</evidence>
<dbReference type="PANTHER" id="PTHR39267:SF1">
    <property type="entry name" value="SURVIVAL MOTOR NEURON PROTEIN"/>
    <property type="match status" value="1"/>
</dbReference>
<dbReference type="InterPro" id="IPR010304">
    <property type="entry name" value="SMN_Tudor"/>
</dbReference>
<dbReference type="GO" id="GO:0030018">
    <property type="term" value="C:Z disc"/>
    <property type="evidence" value="ECO:0007669"/>
    <property type="project" value="UniProtKB-SubCell"/>
</dbReference>
<dbReference type="GO" id="GO:0008380">
    <property type="term" value="P:RNA splicing"/>
    <property type="evidence" value="ECO:0007669"/>
    <property type="project" value="UniProtKB-KW"/>
</dbReference>
<feature type="domain" description="Tudor" evidence="10">
    <location>
        <begin position="133"/>
        <end position="193"/>
    </location>
</feature>
<dbReference type="AlphaFoldDB" id="A0AAW0U1X4"/>
<evidence type="ECO:0000256" key="4">
    <source>
        <dbReference type="ARBA" id="ARBA00022664"/>
    </source>
</evidence>
<proteinExistence type="inferred from homology"/>
<dbReference type="Pfam" id="PF20635">
    <property type="entry name" value="SMN_YG-box"/>
    <property type="match status" value="1"/>
</dbReference>
<organism evidence="11 12">
    <name type="scientific">Scylla paramamosain</name>
    <name type="common">Mud crab</name>
    <dbReference type="NCBI Taxonomy" id="85552"/>
    <lineage>
        <taxon>Eukaryota</taxon>
        <taxon>Metazoa</taxon>
        <taxon>Ecdysozoa</taxon>
        <taxon>Arthropoda</taxon>
        <taxon>Crustacea</taxon>
        <taxon>Multicrustacea</taxon>
        <taxon>Malacostraca</taxon>
        <taxon>Eumalacostraca</taxon>
        <taxon>Eucarida</taxon>
        <taxon>Decapoda</taxon>
        <taxon>Pleocyemata</taxon>
        <taxon>Brachyura</taxon>
        <taxon>Eubrachyura</taxon>
        <taxon>Portunoidea</taxon>
        <taxon>Portunidae</taxon>
        <taxon>Portuninae</taxon>
        <taxon>Scylla</taxon>
    </lineage>
</organism>
<evidence type="ECO:0000256" key="2">
    <source>
        <dbReference type="ARBA" id="ARBA00004408"/>
    </source>
</evidence>
<sequence length="314" mass="36059">MRKIRQLYWCLLSTILHVPHCLHCGSAFFFRGRKKYFNVLCDAVQHHCFTIRQDELTHEEIWDDTLLIQQYDEAMAKVTLKMAQRTSVANTTESEQSEASHRDVGGQGQQHGIHNTTSNSNRKKKKKSKKKHNWQIGNYCRACYTEDKEWYEATIIAINTHTARCTVRYLGYNNEEELPLNVLHKSKGETARRRQLEIAACDALSEMDQCSSVAESDQQSDTDCEKNSKRQRLPSDQYTPHNMMPPPNYPSGGLSTPPPHLPLLPPPPALALDTSGDPQTSEALHTMLMSWYMTGYHTGYYQGIQQTQSRRKNR</sequence>
<comment type="subcellular location">
    <subcellularLocation>
        <location evidence="1">Cytoplasm</location>
        <location evidence="1">Myofibril</location>
        <location evidence="1">Sarcomere</location>
        <location evidence="1">Z line</location>
    </subcellularLocation>
    <subcellularLocation>
        <location evidence="2">Nucleus</location>
        <location evidence="2">Cajal body</location>
    </subcellularLocation>
    <subcellularLocation>
        <location evidence="7">Nucleus</location>
        <location evidence="7">Gem</location>
    </subcellularLocation>
</comment>
<keyword evidence="4" id="KW-0507">mRNA processing</keyword>
<protein>
    <recommendedName>
        <fullName evidence="10">Tudor domain-containing protein</fullName>
    </recommendedName>
</protein>
<dbReference type="InterPro" id="IPR040424">
    <property type="entry name" value="Smn1"/>
</dbReference>
<dbReference type="GO" id="GO:0015030">
    <property type="term" value="C:Cajal body"/>
    <property type="evidence" value="ECO:0007669"/>
    <property type="project" value="UniProtKB-SubCell"/>
</dbReference>
<keyword evidence="12" id="KW-1185">Reference proteome</keyword>
<dbReference type="PANTHER" id="PTHR39267">
    <property type="entry name" value="SURVIVAL MOTOR NEURON-LIKE PROTEIN 1"/>
    <property type="match status" value="1"/>
</dbReference>
<dbReference type="InterPro" id="IPR002999">
    <property type="entry name" value="Tudor"/>
</dbReference>
<dbReference type="Gene3D" id="2.30.30.140">
    <property type="match status" value="1"/>
</dbReference>
<dbReference type="SMART" id="SM00333">
    <property type="entry name" value="TUDOR"/>
    <property type="match status" value="1"/>
</dbReference>
<comment type="similarity">
    <text evidence="3">Belongs to the SMN family.</text>
</comment>
<evidence type="ECO:0000313" key="11">
    <source>
        <dbReference type="EMBL" id="KAK8393549.1"/>
    </source>
</evidence>
<keyword evidence="9" id="KW-0732">Signal</keyword>
<feature type="compositionally biased region" description="Polar residues" evidence="8">
    <location>
        <begin position="212"/>
        <end position="221"/>
    </location>
</feature>
<dbReference type="CDD" id="cd22852">
    <property type="entry name" value="SMN_C"/>
    <property type="match status" value="1"/>
</dbReference>
<feature type="region of interest" description="Disordered" evidence="8">
    <location>
        <begin position="88"/>
        <end position="130"/>
    </location>
</feature>
<dbReference type="Pfam" id="PF20636">
    <property type="entry name" value="SMN_G2-BD"/>
    <property type="match status" value="1"/>
</dbReference>
<accession>A0AAW0U1X4</accession>
<dbReference type="GO" id="GO:0003723">
    <property type="term" value="F:RNA binding"/>
    <property type="evidence" value="ECO:0007669"/>
    <property type="project" value="InterPro"/>
</dbReference>
<dbReference type="Gene3D" id="3.40.190.10">
    <property type="entry name" value="Periplasmic binding protein-like II"/>
    <property type="match status" value="1"/>
</dbReference>
<keyword evidence="5" id="KW-0508">mRNA splicing</keyword>
<dbReference type="Pfam" id="PF06003">
    <property type="entry name" value="SMN_Tudor"/>
    <property type="match status" value="1"/>
</dbReference>
<evidence type="ECO:0000256" key="9">
    <source>
        <dbReference type="SAM" id="SignalP"/>
    </source>
</evidence>
<feature type="signal peptide" evidence="9">
    <location>
        <begin position="1"/>
        <end position="27"/>
    </location>
</feature>
<feature type="chain" id="PRO_5043620526" description="Tudor domain-containing protein" evidence="9">
    <location>
        <begin position="28"/>
        <end position="314"/>
    </location>
</feature>
<dbReference type="GO" id="GO:0006397">
    <property type="term" value="P:mRNA processing"/>
    <property type="evidence" value="ECO:0007669"/>
    <property type="project" value="UniProtKB-KW"/>
</dbReference>
<evidence type="ECO:0000256" key="8">
    <source>
        <dbReference type="SAM" id="MobiDB-lite"/>
    </source>
</evidence>
<feature type="compositionally biased region" description="Pro residues" evidence="8">
    <location>
        <begin position="256"/>
        <end position="269"/>
    </location>
</feature>
<evidence type="ECO:0000256" key="1">
    <source>
        <dbReference type="ARBA" id="ARBA00004216"/>
    </source>
</evidence>
<dbReference type="InterPro" id="IPR049481">
    <property type="entry name" value="SMN_G2-BD"/>
</dbReference>
<reference evidence="11 12" key="1">
    <citation type="submission" date="2023-03" db="EMBL/GenBank/DDBJ databases">
        <title>High-quality genome of Scylla paramamosain provides insights in environmental adaptation.</title>
        <authorList>
            <person name="Zhang L."/>
        </authorList>
    </citation>
    <scope>NUCLEOTIDE SEQUENCE [LARGE SCALE GENOMIC DNA]</scope>
    <source>
        <strain evidence="11">LZ_2023a</strain>
        <tissue evidence="11">Muscle</tissue>
    </source>
</reference>
<gene>
    <name evidence="11" type="ORF">O3P69_006706</name>
</gene>
<evidence type="ECO:0000256" key="6">
    <source>
        <dbReference type="ARBA" id="ARBA00023242"/>
    </source>
</evidence>
<dbReference type="SUPFAM" id="SSF63748">
    <property type="entry name" value="Tudor/PWWP/MBT"/>
    <property type="match status" value="1"/>
</dbReference>
<name>A0AAW0U1X4_SCYPA</name>
<keyword evidence="6" id="KW-0539">Nucleus</keyword>
<feature type="region of interest" description="Disordered" evidence="8">
    <location>
        <begin position="212"/>
        <end position="278"/>
    </location>
</feature>
<feature type="compositionally biased region" description="Basic residues" evidence="8">
    <location>
        <begin position="121"/>
        <end position="130"/>
    </location>
</feature>
<dbReference type="GO" id="GO:0097504">
    <property type="term" value="C:Gemini of Cajal bodies"/>
    <property type="evidence" value="ECO:0007669"/>
    <property type="project" value="UniProtKB-SubCell"/>
</dbReference>
<feature type="compositionally biased region" description="Polar residues" evidence="8">
    <location>
        <begin position="110"/>
        <end position="120"/>
    </location>
</feature>
<evidence type="ECO:0000259" key="10">
    <source>
        <dbReference type="PROSITE" id="PS50304"/>
    </source>
</evidence>
<evidence type="ECO:0000256" key="3">
    <source>
        <dbReference type="ARBA" id="ARBA00005371"/>
    </source>
</evidence>
<comment type="caution">
    <text evidence="11">The sequence shown here is derived from an EMBL/GenBank/DDBJ whole genome shotgun (WGS) entry which is preliminary data.</text>
</comment>
<evidence type="ECO:0000256" key="7">
    <source>
        <dbReference type="ARBA" id="ARBA00034695"/>
    </source>
</evidence>
<dbReference type="PROSITE" id="PS50304">
    <property type="entry name" value="TUDOR"/>
    <property type="match status" value="1"/>
</dbReference>
<dbReference type="Proteomes" id="UP001487740">
    <property type="component" value="Unassembled WGS sequence"/>
</dbReference>
<dbReference type="InterPro" id="IPR047313">
    <property type="entry name" value="SMN_C"/>
</dbReference>